<evidence type="ECO:0000259" key="1">
    <source>
        <dbReference type="Pfam" id="PF19493"/>
    </source>
</evidence>
<dbReference type="Proteomes" id="UP000002785">
    <property type="component" value="Chromosome"/>
</dbReference>
<proteinExistence type="predicted"/>
<dbReference type="HOGENOM" id="CLU_137386_3_0_11"/>
<evidence type="ECO:0000313" key="3">
    <source>
        <dbReference type="Proteomes" id="UP000002785"/>
    </source>
</evidence>
<gene>
    <name evidence="2" type="ORF">SSEG_08854</name>
</gene>
<feature type="domain" description="Trypsin-co-occurring" evidence="1">
    <location>
        <begin position="28"/>
        <end position="123"/>
    </location>
</feature>
<dbReference type="Pfam" id="PF19493">
    <property type="entry name" value="Trypco1"/>
    <property type="match status" value="1"/>
</dbReference>
<organism evidence="2 3">
    <name type="scientific">Streptomyces sviceus (strain ATCC 29083 / DSM 924 / JCM 4929 / NBRC 13980 / NCIMB 11184 / NRRL 5439 / UC 5370)</name>
    <dbReference type="NCBI Taxonomy" id="463191"/>
    <lineage>
        <taxon>Bacteria</taxon>
        <taxon>Bacillati</taxon>
        <taxon>Actinomycetota</taxon>
        <taxon>Actinomycetes</taxon>
        <taxon>Kitasatosporales</taxon>
        <taxon>Streptomycetaceae</taxon>
        <taxon>Streptomyces</taxon>
    </lineage>
</organism>
<sequence>MASVRPARHAACARSKESGGMVTPLTRIPLDSGGSVLVEQPAAAWDGPVKAGRIGDAVHELPVTLQRSLEPITEAARATLDQLRKARPDEITIEFGVDLAVEAGAVITKSQAGCHLKVTVSWRSDGSS</sequence>
<dbReference type="InterPro" id="IPR045794">
    <property type="entry name" value="Trypco1"/>
</dbReference>
<dbReference type="AlphaFoldDB" id="B5HRW7"/>
<name>B5HRW7_STRX2</name>
<keyword evidence="3" id="KW-1185">Reference proteome</keyword>
<evidence type="ECO:0000313" key="2">
    <source>
        <dbReference type="EMBL" id="EDY55571.2"/>
    </source>
</evidence>
<dbReference type="EMBL" id="CM000951">
    <property type="protein sequence ID" value="EDY55571.2"/>
    <property type="molecule type" value="Genomic_DNA"/>
</dbReference>
<accession>B5HRW7</accession>
<protein>
    <recommendedName>
        <fullName evidence="1">Trypsin-co-occurring domain-containing protein</fullName>
    </recommendedName>
</protein>
<dbReference type="NCBIfam" id="NF041216">
    <property type="entry name" value="CU044_2847_fam"/>
    <property type="match status" value="1"/>
</dbReference>
<reference evidence="2" key="1">
    <citation type="submission" date="2009-10" db="EMBL/GenBank/DDBJ databases">
        <title>The genome sequence of Streptomyces sviceus strain ATCC 29083.</title>
        <authorList>
            <consortium name="The Broad Institute Genome Sequencing Platform"/>
            <consortium name="Broad Institute Microbial Sequencing Center"/>
            <person name="Fischbach M."/>
            <person name="Godfrey P."/>
            <person name="Ward D."/>
            <person name="Young S."/>
            <person name="Zeng Q."/>
            <person name="Koehrsen M."/>
            <person name="Alvarado L."/>
            <person name="Berlin A.M."/>
            <person name="Bochicchio J."/>
            <person name="Borenstein D."/>
            <person name="Chapman S.B."/>
            <person name="Chen Z."/>
            <person name="Engels R."/>
            <person name="Freedman E."/>
            <person name="Gellesch M."/>
            <person name="Goldberg J."/>
            <person name="Griggs A."/>
            <person name="Gujja S."/>
            <person name="Heilman E.R."/>
            <person name="Heiman D.I."/>
            <person name="Hepburn T.A."/>
            <person name="Howarth C."/>
            <person name="Jen D."/>
            <person name="Larson L."/>
            <person name="Lewis B."/>
            <person name="Mehta T."/>
            <person name="Park D."/>
            <person name="Pearson M."/>
            <person name="Richards J."/>
            <person name="Roberts A."/>
            <person name="Saif S."/>
            <person name="Shea T.D."/>
            <person name="Shenoy N."/>
            <person name="Sisk P."/>
            <person name="Stolte C."/>
            <person name="Sykes S.N."/>
            <person name="Thomson T."/>
            <person name="Walk T."/>
            <person name="White J."/>
            <person name="Yandava C."/>
            <person name="Straight P."/>
            <person name="Clardy J."/>
            <person name="Hung D."/>
            <person name="Kolter R."/>
            <person name="Mekalanos J."/>
            <person name="Walker S."/>
            <person name="Walsh C.T."/>
            <person name="Wieland-Brown L.C."/>
            <person name="Haas B."/>
            <person name="Nusbaum C."/>
            <person name="Birren B."/>
        </authorList>
    </citation>
    <scope>NUCLEOTIDE SEQUENCE [LARGE SCALE GENOMIC DNA]</scope>
    <source>
        <strain evidence="2">ATCC 29083</strain>
    </source>
</reference>